<evidence type="ECO:0000313" key="1">
    <source>
        <dbReference type="EMBL" id="KPJ22110.1"/>
    </source>
</evidence>
<keyword evidence="2" id="KW-1185">Reference proteome</keyword>
<dbReference type="GO" id="GO:0008233">
    <property type="term" value="F:peptidase activity"/>
    <property type="evidence" value="ECO:0007669"/>
    <property type="project" value="UniProtKB-KW"/>
</dbReference>
<keyword evidence="1" id="KW-0645">Protease</keyword>
<keyword evidence="1" id="KW-0378">Hydrolase</keyword>
<dbReference type="AlphaFoldDB" id="A0A0P6S216"/>
<reference evidence="1 2" key="1">
    <citation type="submission" date="2015-08" db="EMBL/GenBank/DDBJ databases">
        <title>Genome sequence of Streptococcus phocae subsp. phocae ATCC 51973T isolated from liver specimen obtained from seal.</title>
        <authorList>
            <person name="Avendano-Herrera R."/>
        </authorList>
    </citation>
    <scope>NUCLEOTIDE SEQUENCE [LARGE SCALE GENOMIC DNA]</scope>
    <source>
        <strain evidence="1 2">ATCC 51973</strain>
    </source>
</reference>
<accession>A0A0P6S216</accession>
<name>A0A0P6S216_9STRE</name>
<dbReference type="EMBL" id="LHQM01000028">
    <property type="protein sequence ID" value="KPJ22110.1"/>
    <property type="molecule type" value="Genomic_DNA"/>
</dbReference>
<comment type="caution">
    <text evidence="1">The sequence shown here is derived from an EMBL/GenBank/DDBJ whole genome shotgun (WGS) entry which is preliminary data.</text>
</comment>
<dbReference type="PIRSF" id="PIRSF034934">
    <property type="entry name" value="AbiF_AbiD"/>
    <property type="match status" value="1"/>
</dbReference>
<dbReference type="GO" id="GO:0006508">
    <property type="term" value="P:proteolysis"/>
    <property type="evidence" value="ECO:0007669"/>
    <property type="project" value="UniProtKB-KW"/>
</dbReference>
<dbReference type="Proteomes" id="UP000049578">
    <property type="component" value="Unassembled WGS sequence"/>
</dbReference>
<gene>
    <name evidence="1" type="ORF">AKK44_06330</name>
</gene>
<dbReference type="RefSeq" id="WP_054278982.1">
    <property type="nucleotide sequence ID" value="NZ_LHQM01000028.1"/>
</dbReference>
<dbReference type="InterPro" id="IPR017034">
    <property type="entry name" value="Abi_system_AbiD/AbiF"/>
</dbReference>
<proteinExistence type="predicted"/>
<dbReference type="InterPro" id="IPR011664">
    <property type="entry name" value="Abi_system_AbiD/AbiF-like"/>
</dbReference>
<organism evidence="1 2">
    <name type="scientific">Streptococcus phocae</name>
    <dbReference type="NCBI Taxonomy" id="119224"/>
    <lineage>
        <taxon>Bacteria</taxon>
        <taxon>Bacillati</taxon>
        <taxon>Bacillota</taxon>
        <taxon>Bacilli</taxon>
        <taxon>Lactobacillales</taxon>
        <taxon>Streptococcaceae</taxon>
        <taxon>Streptococcus</taxon>
    </lineage>
</organism>
<dbReference type="STRING" id="119224.AKK44_06330"/>
<dbReference type="PATRIC" id="fig|119224.3.peg.1002"/>
<sequence>MKQPLALTWEDQIRLFEKRGLIVKADDVEKIKHISYYRIKEFAKPLEIKQQDGEEQDILYDNIEFAEVLARYYQDKNLRIYLLHAIEKIEVSIKTKISFVLGDRYGAFGYLNFSSWANRNKFTKYDIEKRQFYIKKNLLNTVRKSQLTELQKSINLDPDGFPTVWLAIDLLMFGDIVSILTIMSEKNIKQICQYYSCTPEELVSWLKCLNFIRNVCAHNSNVLDIQITTKPKLRSEWRKYIDTVIMKQNVTKPSNKLSVIIAIVVYLVNTINSKYQWRKIQSSLKTLCKEDDSRAKLLGFKDYDSVKAMINGIKYTAFTNSKK</sequence>
<evidence type="ECO:0000313" key="2">
    <source>
        <dbReference type="Proteomes" id="UP000049578"/>
    </source>
</evidence>
<dbReference type="Pfam" id="PF07751">
    <property type="entry name" value="Abi_2"/>
    <property type="match status" value="1"/>
</dbReference>
<protein>
    <submittedName>
        <fullName evidence="1">CAAX protease</fullName>
    </submittedName>
</protein>